<dbReference type="AlphaFoldDB" id="A0A1L7LJX8"/>
<dbReference type="KEGG" id="strg:SRT_12260"/>
<evidence type="ECO:0000313" key="2">
    <source>
        <dbReference type="Proteomes" id="UP000217758"/>
    </source>
</evidence>
<proteinExistence type="predicted"/>
<protein>
    <submittedName>
        <fullName evidence="1">LysR family transcriptional regulator</fullName>
    </submittedName>
</protein>
<evidence type="ECO:0000313" key="1">
    <source>
        <dbReference type="EMBL" id="BAQ24487.1"/>
    </source>
</evidence>
<gene>
    <name evidence="1" type="ORF">SRT_12260</name>
</gene>
<sequence>MDLTERAKEEVQEQVDLSGSLVMGSGELAAMNELAQALAYFQNLHPQVKAVLKA</sequence>
<reference evidence="1 2" key="1">
    <citation type="journal article" date="2016" name="Microbiol. Immunol.">
        <title>Complete genome sequence of Streptococcus troglodytae TKU31 isolated from the oral cavity of a chimpanzee (Pan troglodytes).</title>
        <authorList>
            <person name="Okamoto M."/>
            <person name="Naito M."/>
            <person name="Miyanohara M."/>
            <person name="Imai S."/>
            <person name="Nomura Y."/>
            <person name="Saito W."/>
            <person name="Momoi Y."/>
            <person name="Takada K."/>
            <person name="Miyabe-Nishiwaki T."/>
            <person name="Tomonaga M."/>
            <person name="Hanada N."/>
        </authorList>
    </citation>
    <scope>NUCLEOTIDE SEQUENCE [LARGE SCALE GENOMIC DNA]</scope>
    <source>
        <strain evidence="2">TKU 31</strain>
    </source>
</reference>
<keyword evidence="2" id="KW-1185">Reference proteome</keyword>
<accession>A0A1L7LJX8</accession>
<organism evidence="1 2">
    <name type="scientific">Streptococcus troglodytae</name>
    <dbReference type="NCBI Taxonomy" id="1111760"/>
    <lineage>
        <taxon>Bacteria</taxon>
        <taxon>Bacillati</taxon>
        <taxon>Bacillota</taxon>
        <taxon>Bacilli</taxon>
        <taxon>Lactobacillales</taxon>
        <taxon>Streptococcaceae</taxon>
        <taxon>Streptococcus</taxon>
    </lineage>
</organism>
<dbReference type="Proteomes" id="UP000217758">
    <property type="component" value="Chromosome"/>
</dbReference>
<name>A0A1L7LJX8_9STRE</name>
<dbReference type="EMBL" id="AP014612">
    <property type="protein sequence ID" value="BAQ24487.1"/>
    <property type="molecule type" value="Genomic_DNA"/>
</dbReference>